<proteinExistence type="predicted"/>
<dbReference type="AlphaFoldDB" id="A0A645H9H8"/>
<sequence length="114" mass="13166">MIVGDAEVFSGGLLRRRCQGWHFSLFFLRNSFNVSGHLTNDRAVIELFFINDFTVHDTGLREPFPDIHRINIIQIVIFSFRIKPVGSYELGNTSLHLWPRQIRGCIAHGNGERR</sequence>
<organism evidence="1">
    <name type="scientific">bioreactor metagenome</name>
    <dbReference type="NCBI Taxonomy" id="1076179"/>
    <lineage>
        <taxon>unclassified sequences</taxon>
        <taxon>metagenomes</taxon>
        <taxon>ecological metagenomes</taxon>
    </lineage>
</organism>
<comment type="caution">
    <text evidence="1">The sequence shown here is derived from an EMBL/GenBank/DDBJ whole genome shotgun (WGS) entry which is preliminary data.</text>
</comment>
<dbReference type="EMBL" id="VSSQ01089391">
    <property type="protein sequence ID" value="MPN35657.1"/>
    <property type="molecule type" value="Genomic_DNA"/>
</dbReference>
<evidence type="ECO:0000313" key="1">
    <source>
        <dbReference type="EMBL" id="MPN35657.1"/>
    </source>
</evidence>
<name>A0A645H9H8_9ZZZZ</name>
<protein>
    <submittedName>
        <fullName evidence="1">Uncharacterized protein</fullName>
    </submittedName>
</protein>
<accession>A0A645H9H8</accession>
<reference evidence="1" key="1">
    <citation type="submission" date="2019-08" db="EMBL/GenBank/DDBJ databases">
        <authorList>
            <person name="Kucharzyk K."/>
            <person name="Murdoch R.W."/>
            <person name="Higgins S."/>
            <person name="Loffler F."/>
        </authorList>
    </citation>
    <scope>NUCLEOTIDE SEQUENCE</scope>
</reference>
<gene>
    <name evidence="1" type="ORF">SDC9_183155</name>
</gene>